<dbReference type="EMBL" id="NLFK01000014">
    <property type="protein sequence ID" value="OZN24111.1"/>
    <property type="molecule type" value="Genomic_DNA"/>
</dbReference>
<evidence type="ECO:0000313" key="3">
    <source>
        <dbReference type="EMBL" id="SUU34285.1"/>
    </source>
</evidence>
<dbReference type="GO" id="GO:0005886">
    <property type="term" value="C:plasma membrane"/>
    <property type="evidence" value="ECO:0007669"/>
    <property type="project" value="TreeGrafter"/>
</dbReference>
<dbReference type="PANTHER" id="PTHR30060:SF0">
    <property type="entry name" value="COILED-COIL PROTEIN (DUF2040)-RELATED"/>
    <property type="match status" value="1"/>
</dbReference>
<feature type="transmembrane region" description="Helical" evidence="1">
    <location>
        <begin position="214"/>
        <end position="230"/>
    </location>
</feature>
<organism evidence="3 5">
    <name type="scientific">Actinobacillus seminis</name>
    <dbReference type="NCBI Taxonomy" id="722"/>
    <lineage>
        <taxon>Bacteria</taxon>
        <taxon>Pseudomonadati</taxon>
        <taxon>Pseudomonadota</taxon>
        <taxon>Gammaproteobacteria</taxon>
        <taxon>Pasteurellales</taxon>
        <taxon>Pasteurellaceae</taxon>
        <taxon>Actinobacillus</taxon>
    </lineage>
</organism>
<feature type="transmembrane region" description="Helical" evidence="1">
    <location>
        <begin position="49"/>
        <end position="69"/>
    </location>
</feature>
<dbReference type="FunCoup" id="A0A263HAH0">
    <property type="interactions" value="95"/>
</dbReference>
<keyword evidence="1" id="KW-1133">Transmembrane helix</keyword>
<evidence type="ECO:0000313" key="5">
    <source>
        <dbReference type="Proteomes" id="UP000254507"/>
    </source>
</evidence>
<dbReference type="Pfam" id="PF03741">
    <property type="entry name" value="TerC"/>
    <property type="match status" value="1"/>
</dbReference>
<dbReference type="EMBL" id="UFSB01000001">
    <property type="protein sequence ID" value="SUU34285.1"/>
    <property type="molecule type" value="Genomic_DNA"/>
</dbReference>
<gene>
    <name evidence="3" type="primary">ygdQ</name>
    <name evidence="2" type="ORF">CFY87_10960</name>
    <name evidence="3" type="ORF">NCTC10851_00248</name>
</gene>
<dbReference type="PANTHER" id="PTHR30060">
    <property type="entry name" value="INNER MEMBRANE PROTEIN"/>
    <property type="match status" value="1"/>
</dbReference>
<dbReference type="Proteomes" id="UP000254507">
    <property type="component" value="Unassembled WGS sequence"/>
</dbReference>
<reference evidence="3 5" key="2">
    <citation type="submission" date="2018-06" db="EMBL/GenBank/DDBJ databases">
        <authorList>
            <consortium name="Pathogen Informatics"/>
            <person name="Doyle S."/>
        </authorList>
    </citation>
    <scope>NUCLEOTIDE SEQUENCE [LARGE SCALE GENOMIC DNA]</scope>
    <source>
        <strain evidence="3 5">NCTC10851</strain>
    </source>
</reference>
<proteinExistence type="predicted"/>
<keyword evidence="1" id="KW-0812">Transmembrane</keyword>
<dbReference type="RefSeq" id="WP_094947810.1">
    <property type="nucleotide sequence ID" value="NZ_JBMHIA010000035.1"/>
</dbReference>
<evidence type="ECO:0000256" key="1">
    <source>
        <dbReference type="SAM" id="Phobius"/>
    </source>
</evidence>
<name>A0A263HAH0_9PAST</name>
<dbReference type="Proteomes" id="UP000215738">
    <property type="component" value="Unassembled WGS sequence"/>
</dbReference>
<dbReference type="InterPro" id="IPR005496">
    <property type="entry name" value="Integral_membrane_TerC"/>
</dbReference>
<dbReference type="InParanoid" id="A0A263HAH0"/>
<evidence type="ECO:0000313" key="4">
    <source>
        <dbReference type="Proteomes" id="UP000215738"/>
    </source>
</evidence>
<keyword evidence="4" id="KW-1185">Reference proteome</keyword>
<protein>
    <submittedName>
        <fullName evidence="3">Integral membrane protein, YkoY family</fullName>
    </submittedName>
</protein>
<dbReference type="OrthoDB" id="9805314at2"/>
<feature type="transmembrane region" description="Helical" evidence="1">
    <location>
        <begin position="12"/>
        <end position="37"/>
    </location>
</feature>
<evidence type="ECO:0000313" key="2">
    <source>
        <dbReference type="EMBL" id="OZN24111.1"/>
    </source>
</evidence>
<feature type="transmembrane region" description="Helical" evidence="1">
    <location>
        <begin position="185"/>
        <end position="202"/>
    </location>
</feature>
<keyword evidence="1" id="KW-0472">Membrane</keyword>
<reference evidence="2 4" key="1">
    <citation type="submission" date="2017-07" db="EMBL/GenBank/DDBJ databases">
        <title>Virulence factors identified in Actinobacillus seminis.</title>
        <authorList>
            <person name="Negrete-Abascal E."/>
            <person name="Vaca-Pacheco S."/>
            <person name="Montes-Garcia F."/>
            <person name="Leyto-Gil A.M."/>
            <person name="Fragoso-Garcia E."/>
            <person name="Carvente-Garcia R."/>
            <person name="Perez-Agueros S."/>
            <person name="Castelan-Sanchez H.G."/>
            <person name="Garcia-Molina A."/>
            <person name="Villamar T.E."/>
            <person name="Vazquez-Cruz C."/>
        </authorList>
    </citation>
    <scope>NUCLEOTIDE SEQUENCE [LARGE SCALE GENOMIC DNA]</scope>
    <source>
        <strain evidence="2 4">ATCC 15768</strain>
    </source>
</reference>
<dbReference type="AlphaFoldDB" id="A0A263HAH0"/>
<feature type="transmembrane region" description="Helical" evidence="1">
    <location>
        <begin position="155"/>
        <end position="173"/>
    </location>
</feature>
<sequence>MFEWIASPEAWIGLFTLTALEIVLGIDNIIFISILVSRLPKHQHQPGRIIGLTLAMTIRILLLLSLSWLMKLTAPLFIAFEQEISGRDLILLLGGLFLVAKSTHEIHHAVKPEDKDEQKTIKNPSFISVLVQVAILDVVFSLDSVITAVGMANQIEVMILAIVIAVLIMMLSAKSIGDFVERYPTLKMLCLSFLILVGMALVGESLDFHIPKGYIYFAMGFSIVVEMINIKMRKRLISKP</sequence>
<accession>A0A263HAH0</accession>
<feature type="transmembrane region" description="Helical" evidence="1">
    <location>
        <begin position="126"/>
        <end position="149"/>
    </location>
</feature>